<dbReference type="InterPro" id="IPR000792">
    <property type="entry name" value="Tscrpt_reg_LuxR_C"/>
</dbReference>
<proteinExistence type="predicted"/>
<keyword evidence="2" id="KW-0238">DNA-binding</keyword>
<dbReference type="Pfam" id="PF00196">
    <property type="entry name" value="GerE"/>
    <property type="match status" value="1"/>
</dbReference>
<organism evidence="5 6">
    <name type="scientific">Pseudoalteromonas luteoviolacea</name>
    <dbReference type="NCBI Taxonomy" id="43657"/>
    <lineage>
        <taxon>Bacteria</taxon>
        <taxon>Pseudomonadati</taxon>
        <taxon>Pseudomonadota</taxon>
        <taxon>Gammaproteobacteria</taxon>
        <taxon>Alteromonadales</taxon>
        <taxon>Pseudoalteromonadaceae</taxon>
        <taxon>Pseudoalteromonas</taxon>
    </lineage>
</organism>
<dbReference type="PROSITE" id="PS00622">
    <property type="entry name" value="HTH_LUXR_1"/>
    <property type="match status" value="1"/>
</dbReference>
<dbReference type="PRINTS" id="PR00038">
    <property type="entry name" value="HTHLUXR"/>
</dbReference>
<dbReference type="GO" id="GO:0006355">
    <property type="term" value="P:regulation of DNA-templated transcription"/>
    <property type="evidence" value="ECO:0007669"/>
    <property type="project" value="InterPro"/>
</dbReference>
<dbReference type="Proteomes" id="UP000031327">
    <property type="component" value="Unassembled WGS sequence"/>
</dbReference>
<evidence type="ECO:0000256" key="2">
    <source>
        <dbReference type="ARBA" id="ARBA00023125"/>
    </source>
</evidence>
<evidence type="ECO:0000313" key="6">
    <source>
        <dbReference type="Proteomes" id="UP000031327"/>
    </source>
</evidence>
<accession>A0A0C1MDQ9</accession>
<dbReference type="CDD" id="cd06170">
    <property type="entry name" value="LuxR_C_like"/>
    <property type="match status" value="1"/>
</dbReference>
<dbReference type="RefSeq" id="WP_039611843.1">
    <property type="nucleotide sequence ID" value="NZ_JWIC01000010.1"/>
</dbReference>
<dbReference type="EMBL" id="JWIC01000010">
    <property type="protein sequence ID" value="KID54949.1"/>
    <property type="molecule type" value="Genomic_DNA"/>
</dbReference>
<dbReference type="GO" id="GO:0003677">
    <property type="term" value="F:DNA binding"/>
    <property type="evidence" value="ECO:0007669"/>
    <property type="project" value="UniProtKB-KW"/>
</dbReference>
<dbReference type="SUPFAM" id="SSF46894">
    <property type="entry name" value="C-terminal effector domain of the bipartite response regulators"/>
    <property type="match status" value="1"/>
</dbReference>
<evidence type="ECO:0000259" key="4">
    <source>
        <dbReference type="PROSITE" id="PS50043"/>
    </source>
</evidence>
<dbReference type="GO" id="GO:0016874">
    <property type="term" value="F:ligase activity"/>
    <property type="evidence" value="ECO:0007669"/>
    <property type="project" value="UniProtKB-KW"/>
</dbReference>
<evidence type="ECO:0000256" key="1">
    <source>
        <dbReference type="ARBA" id="ARBA00023015"/>
    </source>
</evidence>
<protein>
    <submittedName>
        <fullName evidence="5">Carnitine--CoA ligase</fullName>
    </submittedName>
</protein>
<evidence type="ECO:0000256" key="3">
    <source>
        <dbReference type="ARBA" id="ARBA00023163"/>
    </source>
</evidence>
<dbReference type="Gene3D" id="1.10.10.10">
    <property type="entry name" value="Winged helix-like DNA-binding domain superfamily/Winged helix DNA-binding domain"/>
    <property type="match status" value="1"/>
</dbReference>
<keyword evidence="3" id="KW-0804">Transcription</keyword>
<dbReference type="OrthoDB" id="561214at2"/>
<dbReference type="AlphaFoldDB" id="A0A0C1MDQ9"/>
<evidence type="ECO:0000313" key="5">
    <source>
        <dbReference type="EMBL" id="KID54949.1"/>
    </source>
</evidence>
<dbReference type="SMART" id="SM00421">
    <property type="entry name" value="HTH_LUXR"/>
    <property type="match status" value="1"/>
</dbReference>
<dbReference type="InterPro" id="IPR036388">
    <property type="entry name" value="WH-like_DNA-bd_sf"/>
</dbReference>
<dbReference type="Gene3D" id="3.40.50.2300">
    <property type="match status" value="1"/>
</dbReference>
<name>A0A0C1MDQ9_9GAMM</name>
<sequence>MKAIQASNKEVSLFVLTHNQTDTQNIEFVRFVKILEATCSQIKIDTRLPDITTRDQFNLYLVDISHRECKDLLSAEVSALAAQQNVLLFNAQPNLVNEQTALLARIKGVIYQNTSAENIFKGIQRVLNGELWFCRTSISQAFDELIQQLPNISRPQSLDVQDTELASLTAREKSVIKLLASGAKNDDIADSLNISSHTVKTHIYSAFKKTNSRNRIELANWAQKHIPLNSVPVSLQRH</sequence>
<keyword evidence="5" id="KW-0436">Ligase</keyword>
<feature type="domain" description="HTH luxR-type" evidence="4">
    <location>
        <begin position="161"/>
        <end position="226"/>
    </location>
</feature>
<reference evidence="5 6" key="1">
    <citation type="submission" date="2014-12" db="EMBL/GenBank/DDBJ databases">
        <title>Draft Genome Sequence of Pseudoalteromonas luteoviolacea HI1.</title>
        <authorList>
            <person name="Asahina A.Y."/>
            <person name="Hadfield M.G."/>
        </authorList>
    </citation>
    <scope>NUCLEOTIDE SEQUENCE [LARGE SCALE GENOMIC DNA]</scope>
    <source>
        <strain evidence="5 6">HI1</strain>
    </source>
</reference>
<comment type="caution">
    <text evidence="5">The sequence shown here is derived from an EMBL/GenBank/DDBJ whole genome shotgun (WGS) entry which is preliminary data.</text>
</comment>
<gene>
    <name evidence="5" type="ORF">JF50_24260</name>
</gene>
<dbReference type="InterPro" id="IPR016032">
    <property type="entry name" value="Sig_transdc_resp-reg_C-effctor"/>
</dbReference>
<dbReference type="PROSITE" id="PS50043">
    <property type="entry name" value="HTH_LUXR_2"/>
    <property type="match status" value="1"/>
</dbReference>
<dbReference type="PANTHER" id="PTHR44688:SF16">
    <property type="entry name" value="DNA-BINDING TRANSCRIPTIONAL ACTIVATOR DEVR_DOSR"/>
    <property type="match status" value="1"/>
</dbReference>
<dbReference type="PANTHER" id="PTHR44688">
    <property type="entry name" value="DNA-BINDING TRANSCRIPTIONAL ACTIVATOR DEVR_DOSR"/>
    <property type="match status" value="1"/>
</dbReference>
<keyword evidence="1" id="KW-0805">Transcription regulation</keyword>